<dbReference type="EMBL" id="FQVM01000045">
    <property type="protein sequence ID" value="SHF16686.1"/>
    <property type="molecule type" value="Genomic_DNA"/>
</dbReference>
<name>A0A1M4ZGH6_9CLOT</name>
<keyword evidence="3" id="KW-1185">Reference proteome</keyword>
<protein>
    <submittedName>
        <fullName evidence="2">Uncharacterized protein</fullName>
    </submittedName>
</protein>
<evidence type="ECO:0000313" key="2">
    <source>
        <dbReference type="EMBL" id="SHF16686.1"/>
    </source>
</evidence>
<proteinExistence type="predicted"/>
<sequence length="44" mass="5066">MVIFWSLITFGALAWYIITTFIIGVRGYQDIKNMLKAISKKKEG</sequence>
<keyword evidence="1" id="KW-1133">Transmembrane helix</keyword>
<gene>
    <name evidence="2" type="ORF">SAMN05443638_1457</name>
</gene>
<dbReference type="RefSeq" id="WP_278337216.1">
    <property type="nucleotide sequence ID" value="NZ_FQVM01000045.1"/>
</dbReference>
<accession>A0A1M4ZGH6</accession>
<dbReference type="Proteomes" id="UP000184035">
    <property type="component" value="Unassembled WGS sequence"/>
</dbReference>
<dbReference type="AlphaFoldDB" id="A0A1M4ZGH6"/>
<evidence type="ECO:0000256" key="1">
    <source>
        <dbReference type="SAM" id="Phobius"/>
    </source>
</evidence>
<evidence type="ECO:0000313" key="3">
    <source>
        <dbReference type="Proteomes" id="UP000184035"/>
    </source>
</evidence>
<reference evidence="2 3" key="1">
    <citation type="submission" date="2016-11" db="EMBL/GenBank/DDBJ databases">
        <authorList>
            <person name="Jaros S."/>
            <person name="Januszkiewicz K."/>
            <person name="Wedrychowicz H."/>
        </authorList>
    </citation>
    <scope>NUCLEOTIDE SEQUENCE [LARGE SCALE GENOMIC DNA]</scope>
    <source>
        <strain evidence="2 3">DSM 2631</strain>
    </source>
</reference>
<keyword evidence="1" id="KW-0812">Transmembrane</keyword>
<feature type="transmembrane region" description="Helical" evidence="1">
    <location>
        <begin position="6"/>
        <end position="25"/>
    </location>
</feature>
<organism evidence="2 3">
    <name type="scientific">Clostridium fallax</name>
    <dbReference type="NCBI Taxonomy" id="1533"/>
    <lineage>
        <taxon>Bacteria</taxon>
        <taxon>Bacillati</taxon>
        <taxon>Bacillota</taxon>
        <taxon>Clostridia</taxon>
        <taxon>Eubacteriales</taxon>
        <taxon>Clostridiaceae</taxon>
        <taxon>Clostridium</taxon>
    </lineage>
</organism>
<keyword evidence="1" id="KW-0472">Membrane</keyword>